<proteinExistence type="predicted"/>
<organism evidence="2 3">
    <name type="scientific">Candidatus Uhrbacteria bacterium RIFOXYB2_FULL_57_15</name>
    <dbReference type="NCBI Taxonomy" id="1802422"/>
    <lineage>
        <taxon>Bacteria</taxon>
        <taxon>Candidatus Uhriibacteriota</taxon>
    </lineage>
</organism>
<evidence type="ECO:0000313" key="3">
    <source>
        <dbReference type="Proteomes" id="UP000176501"/>
    </source>
</evidence>
<dbReference type="EMBL" id="MGFE01000019">
    <property type="protein sequence ID" value="OGL98553.1"/>
    <property type="molecule type" value="Genomic_DNA"/>
</dbReference>
<sequence length="345" mass="37413">MSGGFGWHRNDTVKESIRLPDDPFRRAVRAYEPPAASKPAASVRARVIDPTPPPTRKLPSAAAVGMPVPGAGGSMRSTASNVMIVVMDVTGSMHAWPGEIFKRLPLLYHEACAYLDSDDLEILFIAHADAAGDEYPLQVARFGRGPELDPMLGAFRIGGGGTERDGCESHELVLYKLVRDVDTSSAVNVHAFFITDEAGRDALNETQVRAVFGRPVEGETRATKDLARQLLRRMNLWAVLCETGSYSPGPILAWWESLIGNDRIVPLNDHRRVVDVLLATLAKHTGQIDRFTTNMRSRQAGSRYAGQNVKTVMDSVAAVGTRGPLAPKAIAGLGTRPLLPAKKND</sequence>
<comment type="caution">
    <text evidence="2">The sequence shown here is derived from an EMBL/GenBank/DDBJ whole genome shotgun (WGS) entry which is preliminary data.</text>
</comment>
<protein>
    <recommendedName>
        <fullName evidence="4">VWFA domain-containing protein</fullName>
    </recommendedName>
</protein>
<reference evidence="2 3" key="1">
    <citation type="journal article" date="2016" name="Nat. Commun.">
        <title>Thousands of microbial genomes shed light on interconnected biogeochemical processes in an aquifer system.</title>
        <authorList>
            <person name="Anantharaman K."/>
            <person name="Brown C.T."/>
            <person name="Hug L.A."/>
            <person name="Sharon I."/>
            <person name="Castelle C.J."/>
            <person name="Probst A.J."/>
            <person name="Thomas B.C."/>
            <person name="Singh A."/>
            <person name="Wilkins M.J."/>
            <person name="Karaoz U."/>
            <person name="Brodie E.L."/>
            <person name="Williams K.H."/>
            <person name="Hubbard S.S."/>
            <person name="Banfield J.F."/>
        </authorList>
    </citation>
    <scope>NUCLEOTIDE SEQUENCE [LARGE SCALE GENOMIC DNA]</scope>
</reference>
<evidence type="ECO:0008006" key="4">
    <source>
        <dbReference type="Google" id="ProtNLM"/>
    </source>
</evidence>
<evidence type="ECO:0000313" key="2">
    <source>
        <dbReference type="EMBL" id="OGL98553.1"/>
    </source>
</evidence>
<feature type="region of interest" description="Disordered" evidence="1">
    <location>
        <begin position="41"/>
        <end position="62"/>
    </location>
</feature>
<accession>A0A1F7W6X8</accession>
<dbReference type="AlphaFoldDB" id="A0A1F7W6X8"/>
<dbReference type="Proteomes" id="UP000176501">
    <property type="component" value="Unassembled WGS sequence"/>
</dbReference>
<gene>
    <name evidence="2" type="ORF">A2304_04260</name>
</gene>
<evidence type="ECO:0000256" key="1">
    <source>
        <dbReference type="SAM" id="MobiDB-lite"/>
    </source>
</evidence>
<name>A0A1F7W6X8_9BACT</name>